<accession>A0A7S0CFB1</accession>
<gene>
    <name evidence="1" type="ORF">PINE0816_LOCUS17467</name>
</gene>
<evidence type="ECO:0000313" key="1">
    <source>
        <dbReference type="EMBL" id="CAD8421313.1"/>
    </source>
</evidence>
<sequence length="116" mass="12190">MDDEILDLMGGHSTGVDENNAALVGNSPPVLTLAQSPDGPAIVLSSRLQGTGKTTAVGKLALYLKGHRLITRKLIHGRRSKGISDFENAQDGTKGSFGGAAVLKVTNFCFNLKDLI</sequence>
<dbReference type="AlphaFoldDB" id="A0A7S0CFB1"/>
<dbReference type="EMBL" id="HBEL01037420">
    <property type="protein sequence ID" value="CAD8421313.1"/>
    <property type="molecule type" value="Transcribed_RNA"/>
</dbReference>
<reference evidence="1" key="1">
    <citation type="submission" date="2021-01" db="EMBL/GenBank/DDBJ databases">
        <authorList>
            <person name="Corre E."/>
            <person name="Pelletier E."/>
            <person name="Niang G."/>
            <person name="Scheremetjew M."/>
            <person name="Finn R."/>
            <person name="Kale V."/>
            <person name="Holt S."/>
            <person name="Cochrane G."/>
            <person name="Meng A."/>
            <person name="Brown T."/>
            <person name="Cohen L."/>
        </authorList>
    </citation>
    <scope>NUCLEOTIDE SEQUENCE</scope>
    <source>
        <strain evidence="1">CCAP1064/1</strain>
    </source>
</reference>
<organism evidence="1">
    <name type="scientific">Proboscia inermis</name>
    <dbReference type="NCBI Taxonomy" id="420281"/>
    <lineage>
        <taxon>Eukaryota</taxon>
        <taxon>Sar</taxon>
        <taxon>Stramenopiles</taxon>
        <taxon>Ochrophyta</taxon>
        <taxon>Bacillariophyta</taxon>
        <taxon>Coscinodiscophyceae</taxon>
        <taxon>Rhizosoleniophycidae</taxon>
        <taxon>Rhizosoleniales</taxon>
        <taxon>Rhizosoleniaceae</taxon>
        <taxon>Proboscia</taxon>
    </lineage>
</organism>
<proteinExistence type="predicted"/>
<protein>
    <submittedName>
        <fullName evidence="1">Uncharacterized protein</fullName>
    </submittedName>
</protein>
<name>A0A7S0CFB1_9STRA</name>